<protein>
    <submittedName>
        <fullName evidence="2">Uncharacterized protein</fullName>
    </submittedName>
</protein>
<dbReference type="EMBL" id="CAUYUE010000004">
    <property type="protein sequence ID" value="CAK0760290.1"/>
    <property type="molecule type" value="Genomic_DNA"/>
</dbReference>
<keyword evidence="3" id="KW-1185">Reference proteome</keyword>
<sequence length="97" mass="10800">MTVLRKQQTLKEEMEVAREEVSRILHQPHTDLAQLRETVSAQAEHVLNMRAQRDEATGGLARCRRSKDELLRLMNLEPPHAPGAAQPLPAGLSSAGR</sequence>
<accession>A0AAV1I0C0</accession>
<proteinExistence type="predicted"/>
<dbReference type="AlphaFoldDB" id="A0AAV1I0C0"/>
<name>A0AAV1I0C0_9CHLO</name>
<dbReference type="Proteomes" id="UP001314263">
    <property type="component" value="Unassembled WGS sequence"/>
</dbReference>
<reference evidence="2 3" key="1">
    <citation type="submission" date="2023-10" db="EMBL/GenBank/DDBJ databases">
        <authorList>
            <person name="Maclean D."/>
            <person name="Macfadyen A."/>
        </authorList>
    </citation>
    <scope>NUCLEOTIDE SEQUENCE [LARGE SCALE GENOMIC DNA]</scope>
</reference>
<evidence type="ECO:0000313" key="2">
    <source>
        <dbReference type="EMBL" id="CAK0760290.1"/>
    </source>
</evidence>
<feature type="region of interest" description="Disordered" evidence="1">
    <location>
        <begin position="77"/>
        <end position="97"/>
    </location>
</feature>
<gene>
    <name evidence="2" type="ORF">CVIRNUC_002759</name>
</gene>
<feature type="compositionally biased region" description="Low complexity" evidence="1">
    <location>
        <begin position="82"/>
        <end position="97"/>
    </location>
</feature>
<comment type="caution">
    <text evidence="2">The sequence shown here is derived from an EMBL/GenBank/DDBJ whole genome shotgun (WGS) entry which is preliminary data.</text>
</comment>
<evidence type="ECO:0000313" key="3">
    <source>
        <dbReference type="Proteomes" id="UP001314263"/>
    </source>
</evidence>
<evidence type="ECO:0000256" key="1">
    <source>
        <dbReference type="SAM" id="MobiDB-lite"/>
    </source>
</evidence>
<organism evidence="2 3">
    <name type="scientific">Coccomyxa viridis</name>
    <dbReference type="NCBI Taxonomy" id="1274662"/>
    <lineage>
        <taxon>Eukaryota</taxon>
        <taxon>Viridiplantae</taxon>
        <taxon>Chlorophyta</taxon>
        <taxon>core chlorophytes</taxon>
        <taxon>Trebouxiophyceae</taxon>
        <taxon>Trebouxiophyceae incertae sedis</taxon>
        <taxon>Coccomyxaceae</taxon>
        <taxon>Coccomyxa</taxon>
    </lineage>
</organism>